<dbReference type="EMBL" id="QUSZ01004955">
    <property type="protein sequence ID" value="RHY11894.1"/>
    <property type="molecule type" value="Genomic_DNA"/>
</dbReference>
<evidence type="ECO:0000313" key="10">
    <source>
        <dbReference type="EMBL" id="RHZ42616.1"/>
    </source>
</evidence>
<proteinExistence type="predicted"/>
<evidence type="ECO:0000313" key="11">
    <source>
        <dbReference type="EMBL" id="RLO13331.1"/>
    </source>
</evidence>
<evidence type="ECO:0000256" key="2">
    <source>
        <dbReference type="ARBA" id="ARBA00022692"/>
    </source>
</evidence>
<evidence type="ECO:0000313" key="8">
    <source>
        <dbReference type="EMBL" id="RHY11894.1"/>
    </source>
</evidence>
<dbReference type="Proteomes" id="UP000286510">
    <property type="component" value="Unassembled WGS sequence"/>
</dbReference>
<dbReference type="Proteomes" id="UP000265427">
    <property type="component" value="Unassembled WGS sequence"/>
</dbReference>
<evidence type="ECO:0000313" key="16">
    <source>
        <dbReference type="Proteomes" id="UP000286510"/>
    </source>
</evidence>
<feature type="transmembrane region" description="Helical" evidence="6">
    <location>
        <begin position="35"/>
        <end position="56"/>
    </location>
</feature>
<feature type="transmembrane region" description="Helical" evidence="6">
    <location>
        <begin position="239"/>
        <end position="259"/>
    </location>
</feature>
<evidence type="ECO:0000313" key="15">
    <source>
        <dbReference type="Proteomes" id="UP000283543"/>
    </source>
</evidence>
<dbReference type="EMBL" id="QUTB01006974">
    <property type="protein sequence ID" value="RHY47859.1"/>
    <property type="molecule type" value="Genomic_DNA"/>
</dbReference>
<dbReference type="Proteomes" id="UP000275652">
    <property type="component" value="Unassembled WGS sequence"/>
</dbReference>
<evidence type="ECO:0000256" key="4">
    <source>
        <dbReference type="ARBA" id="ARBA00023136"/>
    </source>
</evidence>
<dbReference type="AlphaFoldDB" id="A0A397A032"/>
<comment type="caution">
    <text evidence="7">The sequence shown here is derived from an EMBL/GenBank/DDBJ whole genome shotgun (WGS) entry which is preliminary data.</text>
</comment>
<evidence type="ECO:0000313" key="13">
    <source>
        <dbReference type="Proteomes" id="UP000266239"/>
    </source>
</evidence>
<dbReference type="EMBL" id="QUTI01007065">
    <property type="protein sequence ID" value="RLO13331.1"/>
    <property type="molecule type" value="Genomic_DNA"/>
</dbReference>
<feature type="region of interest" description="Disordered" evidence="5">
    <location>
        <begin position="353"/>
        <end position="400"/>
    </location>
</feature>
<evidence type="ECO:0000313" key="12">
    <source>
        <dbReference type="Proteomes" id="UP000265427"/>
    </source>
</evidence>
<accession>A0A397A032</accession>
<dbReference type="Pfam" id="PF03619">
    <property type="entry name" value="Solute_trans_a"/>
    <property type="match status" value="1"/>
</dbReference>
<dbReference type="Proteomes" id="UP000266239">
    <property type="component" value="Unassembled WGS sequence"/>
</dbReference>
<gene>
    <name evidence="7" type="ORF">DYB25_013847</name>
    <name evidence="10" type="ORF">DYB26_011252</name>
    <name evidence="11" type="ORF">DYB28_002997</name>
    <name evidence="9" type="ORF">DYB34_000031</name>
    <name evidence="8" type="ORF">DYB36_008107</name>
</gene>
<evidence type="ECO:0000313" key="9">
    <source>
        <dbReference type="EMBL" id="RHY47859.1"/>
    </source>
</evidence>
<feature type="transmembrane region" description="Helical" evidence="6">
    <location>
        <begin position="204"/>
        <end position="227"/>
    </location>
</feature>
<dbReference type="SMART" id="SM01417">
    <property type="entry name" value="Solute_trans_a"/>
    <property type="match status" value="1"/>
</dbReference>
<evidence type="ECO:0000256" key="5">
    <source>
        <dbReference type="SAM" id="MobiDB-lite"/>
    </source>
</evidence>
<evidence type="ECO:0008006" key="17">
    <source>
        <dbReference type="Google" id="ProtNLM"/>
    </source>
</evidence>
<dbReference type="GO" id="GO:0016020">
    <property type="term" value="C:membrane"/>
    <property type="evidence" value="ECO:0007669"/>
    <property type="project" value="UniProtKB-SubCell"/>
</dbReference>
<dbReference type="Proteomes" id="UP000283543">
    <property type="component" value="Unassembled WGS sequence"/>
</dbReference>
<comment type="subcellular location">
    <subcellularLocation>
        <location evidence="1">Membrane</location>
        <topology evidence="1">Multi-pass membrane protein</topology>
    </subcellularLocation>
</comment>
<feature type="transmembrane region" description="Helical" evidence="6">
    <location>
        <begin position="279"/>
        <end position="300"/>
    </location>
</feature>
<feature type="transmembrane region" description="Helical" evidence="6">
    <location>
        <begin position="108"/>
        <end position="125"/>
    </location>
</feature>
<organism evidence="7 13">
    <name type="scientific">Aphanomyces astaci</name>
    <name type="common">Crayfish plague agent</name>
    <dbReference type="NCBI Taxonomy" id="112090"/>
    <lineage>
        <taxon>Eukaryota</taxon>
        <taxon>Sar</taxon>
        <taxon>Stramenopiles</taxon>
        <taxon>Oomycota</taxon>
        <taxon>Saprolegniomycetes</taxon>
        <taxon>Saprolegniales</taxon>
        <taxon>Verrucalvaceae</taxon>
        <taxon>Aphanomyces</taxon>
    </lineage>
</organism>
<evidence type="ECO:0000256" key="1">
    <source>
        <dbReference type="ARBA" id="ARBA00004141"/>
    </source>
</evidence>
<reference evidence="11 14" key="1">
    <citation type="journal article" date="2018" name="J. Invertebr. Pathol.">
        <title>New genotyping method for the causative agent of crayfish plague (Aphanomyces astaci) based on whole genome data.</title>
        <authorList>
            <person name="Minardi D."/>
            <person name="Studholme D.J."/>
            <person name="van der Giezen M."/>
            <person name="Pretto T."/>
            <person name="Oidtmann B."/>
        </authorList>
    </citation>
    <scope>NUCLEOTIDE SEQUENCE [LARGE SCALE GENOMIC DNA]</scope>
    <source>
        <strain evidence="11 14">KB13</strain>
    </source>
</reference>
<feature type="transmembrane region" description="Helical" evidence="6">
    <location>
        <begin position="68"/>
        <end position="88"/>
    </location>
</feature>
<dbReference type="PANTHER" id="PTHR23423">
    <property type="entry name" value="ORGANIC SOLUTE TRANSPORTER-RELATED"/>
    <property type="match status" value="1"/>
</dbReference>
<evidence type="ECO:0000313" key="7">
    <source>
        <dbReference type="EMBL" id="RHY01193.1"/>
    </source>
</evidence>
<dbReference type="VEuPathDB" id="FungiDB:H257_01777"/>
<name>A0A397A032_APHAT</name>
<evidence type="ECO:0000256" key="3">
    <source>
        <dbReference type="ARBA" id="ARBA00022989"/>
    </source>
</evidence>
<reference evidence="12 13" key="2">
    <citation type="submission" date="2018-08" db="EMBL/GenBank/DDBJ databases">
        <title>Aphanomyces genome sequencing and annotation.</title>
        <authorList>
            <person name="Minardi D."/>
            <person name="Oidtmann B."/>
            <person name="Van Der Giezen M."/>
            <person name="Studholme D.J."/>
        </authorList>
    </citation>
    <scope>NUCLEOTIDE SEQUENCE [LARGE SCALE GENOMIC DNA]</scope>
    <source>
        <strain evidence="10 16">FDL457</strain>
        <strain evidence="8 12">Kv</strain>
        <strain evidence="9 15">Si</strain>
        <strain evidence="7 13">Yx</strain>
    </source>
</reference>
<dbReference type="InterPro" id="IPR005178">
    <property type="entry name" value="Ostalpha/TMEM184C"/>
</dbReference>
<evidence type="ECO:0000313" key="14">
    <source>
        <dbReference type="Proteomes" id="UP000275652"/>
    </source>
</evidence>
<protein>
    <recommendedName>
        <fullName evidence="17">Transmembrane protein 184C</fullName>
    </recommendedName>
</protein>
<dbReference type="EMBL" id="QUTF01000708">
    <property type="protein sequence ID" value="RHZ42616.1"/>
    <property type="molecule type" value="Genomic_DNA"/>
</dbReference>
<keyword evidence="3 6" id="KW-1133">Transmembrane helix</keyword>
<keyword evidence="2 6" id="KW-0812">Transmembrane</keyword>
<feature type="transmembrane region" description="Helical" evidence="6">
    <location>
        <begin position="165"/>
        <end position="184"/>
    </location>
</feature>
<sequence length="400" mass="45420">MDTSLENTPPPPRRFFDVGPLAFNGEDDEEARVQLIVWVISGTFVLTALVISVKLIRNHLVYFAKPLVQRKIIGILWMVPIYATTSWLSLRFKGWSLFLDMLRDCYEAYVIYLFLALMVAYLGDGSDDRVVRILRTLPDLPHPFPFNYCNPPIKMGKRFLRDCKMAAMQFVVLKPLTGFAAILLERFDLYGQGHFVVNRGYLYLSLIINASVTYAFYYLVLFYLALGTHLKPFNPVPKFLCVKAVLFLSYWQSVVLAFLSRFAIIHELGTWTTDDVTNGIQNVLICFEMMVIAVVHTYAFPFETFKDDDMMFANAMDGGSLRDSILSENFAFDDALRDFNEVMPIVLPSGFKPSSNSRRTDKLLSPPRGGKVTKTKVPASIKHGHAAAVTPEDADRGWKL</sequence>
<evidence type="ECO:0000256" key="6">
    <source>
        <dbReference type="SAM" id="Phobius"/>
    </source>
</evidence>
<keyword evidence="4 6" id="KW-0472">Membrane</keyword>
<dbReference type="EMBL" id="QUTA01009324">
    <property type="protein sequence ID" value="RHY01193.1"/>
    <property type="molecule type" value="Genomic_DNA"/>
</dbReference>